<dbReference type="EC" id="6.1.1.7" evidence="2"/>
<evidence type="ECO:0000256" key="3">
    <source>
        <dbReference type="ARBA" id="ARBA00022555"/>
    </source>
</evidence>
<keyword evidence="5" id="KW-0547">Nucleotide-binding</keyword>
<dbReference type="InterPro" id="IPR018164">
    <property type="entry name" value="Ala-tRNA-synth_IIc_N"/>
</dbReference>
<dbReference type="InterPro" id="IPR018163">
    <property type="entry name" value="Thr/Ala-tRNA-synth_IIc_edit"/>
</dbReference>
<dbReference type="Gene3D" id="2.40.30.130">
    <property type="match status" value="1"/>
</dbReference>
<evidence type="ECO:0000313" key="12">
    <source>
        <dbReference type="WBParaSite" id="Hba_09473"/>
    </source>
</evidence>
<dbReference type="GO" id="GO:0005524">
    <property type="term" value="F:ATP binding"/>
    <property type="evidence" value="ECO:0007669"/>
    <property type="project" value="UniProtKB-KW"/>
</dbReference>
<dbReference type="PANTHER" id="PTHR11777">
    <property type="entry name" value="ALANYL-TRNA SYNTHETASE"/>
    <property type="match status" value="1"/>
</dbReference>
<keyword evidence="9" id="KW-0030">Aminoacyl-tRNA synthetase</keyword>
<feature type="domain" description="Threonyl/alanyl tRNA synthetase SAD" evidence="10">
    <location>
        <begin position="246"/>
        <end position="295"/>
    </location>
</feature>
<dbReference type="Pfam" id="PF07973">
    <property type="entry name" value="tRNA_SAD"/>
    <property type="match status" value="1"/>
</dbReference>
<dbReference type="GO" id="GO:0000049">
    <property type="term" value="F:tRNA binding"/>
    <property type="evidence" value="ECO:0007669"/>
    <property type="project" value="UniProtKB-KW"/>
</dbReference>
<dbReference type="FunFam" id="3.30.980.10:FF:000004">
    <property type="entry name" value="Alanine--tRNA ligase, cytoplasmic"/>
    <property type="match status" value="1"/>
</dbReference>
<evidence type="ECO:0000256" key="8">
    <source>
        <dbReference type="ARBA" id="ARBA00022917"/>
    </source>
</evidence>
<protein>
    <recommendedName>
        <fullName evidence="2">alanine--tRNA ligase</fullName>
        <ecNumber evidence="2">6.1.1.7</ecNumber>
    </recommendedName>
</protein>
<dbReference type="Gene3D" id="3.30.980.10">
    <property type="entry name" value="Threonyl-trna Synthetase, Chain A, domain 2"/>
    <property type="match status" value="1"/>
</dbReference>
<keyword evidence="4" id="KW-0436">Ligase</keyword>
<accession>A0A1I7WWH6</accession>
<evidence type="ECO:0000256" key="7">
    <source>
        <dbReference type="ARBA" id="ARBA00022884"/>
    </source>
</evidence>
<dbReference type="SUPFAM" id="SSF101353">
    <property type="entry name" value="Putative anticodon-binding domain of alanyl-tRNA synthetase (AlaRS)"/>
    <property type="match status" value="1"/>
</dbReference>
<dbReference type="SUPFAM" id="SSF50447">
    <property type="entry name" value="Translation proteins"/>
    <property type="match status" value="1"/>
</dbReference>
<keyword evidence="6" id="KW-0067">ATP-binding</keyword>
<evidence type="ECO:0000256" key="9">
    <source>
        <dbReference type="ARBA" id="ARBA00023146"/>
    </source>
</evidence>
<evidence type="ECO:0000256" key="2">
    <source>
        <dbReference type="ARBA" id="ARBA00013168"/>
    </source>
</evidence>
<keyword evidence="7" id="KW-0694">RNA-binding</keyword>
<dbReference type="GO" id="GO:0004813">
    <property type="term" value="F:alanine-tRNA ligase activity"/>
    <property type="evidence" value="ECO:0007669"/>
    <property type="project" value="UniProtKB-EC"/>
</dbReference>
<keyword evidence="3" id="KW-0820">tRNA-binding</keyword>
<dbReference type="InterPro" id="IPR009000">
    <property type="entry name" value="Transl_B-barrel_sf"/>
</dbReference>
<dbReference type="InterPro" id="IPR018162">
    <property type="entry name" value="Ala-tRNA-ligase_IIc_anticod-bd"/>
</dbReference>
<dbReference type="InterPro" id="IPR050058">
    <property type="entry name" value="Ala-tRNA_ligase"/>
</dbReference>
<sequence>MLGMDRGAFAELVPTVVETLKYAYPELSSNWESIQTLIRKEEDQFWKILDKGRNIIDTMKLSKKAYSPSIPISISDVPSFTDSAKYIYKLSGNVYVFYFYCFNLVFPSLRTRILALFSTNNTRVSSLKDSGTIVIEDCQFYASEGGQKSDGGYLEIDGEPVFNVCSVNKVNGITVLTGEVLGNAELVEGSEITQKINVITDVESLIRNVISQCQPVIMEKVSIDDAKSIPALQSEFKKDKIYPSVVQLVRVGAELNDDSVAVECCSGTHVLNTSSLFDFVITGDRSSAKGVRRIYALTGEKAVFSRKYGRDVLEKVMAFRGDLTMQRKLVELQKLKKIFKMKSL</sequence>
<dbReference type="Pfam" id="PF01411">
    <property type="entry name" value="tRNA-synt_2c"/>
    <property type="match status" value="2"/>
</dbReference>
<evidence type="ECO:0000256" key="1">
    <source>
        <dbReference type="ARBA" id="ARBA00008429"/>
    </source>
</evidence>
<evidence type="ECO:0000259" key="10">
    <source>
        <dbReference type="SMART" id="SM00863"/>
    </source>
</evidence>
<name>A0A1I7WWH6_HETBA</name>
<evidence type="ECO:0000256" key="4">
    <source>
        <dbReference type="ARBA" id="ARBA00022598"/>
    </source>
</evidence>
<proteinExistence type="inferred from homology"/>
<dbReference type="GO" id="GO:0005739">
    <property type="term" value="C:mitochondrion"/>
    <property type="evidence" value="ECO:0007669"/>
    <property type="project" value="TreeGrafter"/>
</dbReference>
<dbReference type="AlphaFoldDB" id="A0A1I7WWH6"/>
<evidence type="ECO:0000256" key="5">
    <source>
        <dbReference type="ARBA" id="ARBA00022741"/>
    </source>
</evidence>
<dbReference type="PANTHER" id="PTHR11777:SF8">
    <property type="entry name" value="ALANINE--TRNA LIGASE, MITOCHONDRIAL"/>
    <property type="match status" value="1"/>
</dbReference>
<reference evidence="12" key="1">
    <citation type="submission" date="2016-11" db="UniProtKB">
        <authorList>
            <consortium name="WormBaseParasite"/>
        </authorList>
    </citation>
    <scope>IDENTIFICATION</scope>
</reference>
<keyword evidence="8" id="KW-0648">Protein biosynthesis</keyword>
<evidence type="ECO:0000256" key="6">
    <source>
        <dbReference type="ARBA" id="ARBA00022840"/>
    </source>
</evidence>
<comment type="similarity">
    <text evidence="1">Belongs to the class-II aminoacyl-tRNA synthetase family. Alax-L subfamily.</text>
</comment>
<keyword evidence="11" id="KW-1185">Reference proteome</keyword>
<dbReference type="WBParaSite" id="Hba_09473">
    <property type="protein sequence ID" value="Hba_09473"/>
    <property type="gene ID" value="Hba_09473"/>
</dbReference>
<dbReference type="SUPFAM" id="SSF55186">
    <property type="entry name" value="ThrRS/AlaRS common domain"/>
    <property type="match status" value="1"/>
</dbReference>
<organism evidence="11 12">
    <name type="scientific">Heterorhabditis bacteriophora</name>
    <name type="common">Entomopathogenic nematode worm</name>
    <dbReference type="NCBI Taxonomy" id="37862"/>
    <lineage>
        <taxon>Eukaryota</taxon>
        <taxon>Metazoa</taxon>
        <taxon>Ecdysozoa</taxon>
        <taxon>Nematoda</taxon>
        <taxon>Chromadorea</taxon>
        <taxon>Rhabditida</taxon>
        <taxon>Rhabditina</taxon>
        <taxon>Rhabditomorpha</taxon>
        <taxon>Strongyloidea</taxon>
        <taxon>Heterorhabditidae</taxon>
        <taxon>Heterorhabditis</taxon>
    </lineage>
</organism>
<dbReference type="SMART" id="SM00863">
    <property type="entry name" value="tRNA_SAD"/>
    <property type="match status" value="1"/>
</dbReference>
<evidence type="ECO:0000313" key="11">
    <source>
        <dbReference type="Proteomes" id="UP000095283"/>
    </source>
</evidence>
<dbReference type="GO" id="GO:0006419">
    <property type="term" value="P:alanyl-tRNA aminoacylation"/>
    <property type="evidence" value="ECO:0007669"/>
    <property type="project" value="InterPro"/>
</dbReference>
<dbReference type="Proteomes" id="UP000095283">
    <property type="component" value="Unplaced"/>
</dbReference>
<dbReference type="InterPro" id="IPR012947">
    <property type="entry name" value="tRNA_SAD"/>
</dbReference>
<dbReference type="GO" id="GO:0002161">
    <property type="term" value="F:aminoacyl-tRNA deacylase activity"/>
    <property type="evidence" value="ECO:0007669"/>
    <property type="project" value="TreeGrafter"/>
</dbReference>